<reference evidence="1 2" key="1">
    <citation type="submission" date="2019-09" db="EMBL/GenBank/DDBJ databases">
        <authorList>
            <person name="Chandra G."/>
            <person name="Truman W A."/>
        </authorList>
    </citation>
    <scope>NUCLEOTIDE SEQUENCE [LARGE SCALE GENOMIC DNA]</scope>
    <source>
        <strain evidence="1">PS712</strain>
    </source>
</reference>
<accession>A0A5E7DTU3</accession>
<evidence type="ECO:0000313" key="2">
    <source>
        <dbReference type="Proteomes" id="UP000326018"/>
    </source>
</evidence>
<sequence length="241" mass="26874">MECSAVVNGSSIVFISGDHDECAMNDLMHSILFAQLVANKRLVITPEKNWLAEYVNVLDDFWVRSVREKQEIQLEKSGSSTPYEWAVKALANGGNVDARVISQALDWVVRLPCHSPEMDRLRSNVQQASECNLAVSPVRATATRLLLILAESPASMMCLCLEFKTRQALEGNPWAQRLSVEKMEGVVSARYFRATLSSTLYALYRDAIAQKVRDKISGNVVSITKPVGISPLCFIQRSEHE</sequence>
<dbReference type="Proteomes" id="UP000326018">
    <property type="component" value="Unassembled WGS sequence"/>
</dbReference>
<evidence type="ECO:0000313" key="1">
    <source>
        <dbReference type="EMBL" id="VVO21070.1"/>
    </source>
</evidence>
<gene>
    <name evidence="1" type="ORF">PS712_04237</name>
</gene>
<name>A0A5E7DTU3_PSEFL</name>
<protein>
    <submittedName>
        <fullName evidence="1">Uncharacterized protein</fullName>
    </submittedName>
</protein>
<organism evidence="1 2">
    <name type="scientific">Pseudomonas fluorescens</name>
    <dbReference type="NCBI Taxonomy" id="294"/>
    <lineage>
        <taxon>Bacteria</taxon>
        <taxon>Pseudomonadati</taxon>
        <taxon>Pseudomonadota</taxon>
        <taxon>Gammaproteobacteria</taxon>
        <taxon>Pseudomonadales</taxon>
        <taxon>Pseudomonadaceae</taxon>
        <taxon>Pseudomonas</taxon>
    </lineage>
</organism>
<dbReference type="AlphaFoldDB" id="A0A5E7DTU3"/>
<dbReference type="EMBL" id="CABVIB010000024">
    <property type="protein sequence ID" value="VVO21070.1"/>
    <property type="molecule type" value="Genomic_DNA"/>
</dbReference>
<proteinExistence type="predicted"/>